<feature type="compositionally biased region" description="Polar residues" evidence="5">
    <location>
        <begin position="562"/>
        <end position="575"/>
    </location>
</feature>
<keyword evidence="3 6" id="KW-1133">Transmembrane helix</keyword>
<name>A0AAN6WDX3_9PEZI</name>
<organism evidence="7 8">
    <name type="scientific">Triangularia setosa</name>
    <dbReference type="NCBI Taxonomy" id="2587417"/>
    <lineage>
        <taxon>Eukaryota</taxon>
        <taxon>Fungi</taxon>
        <taxon>Dikarya</taxon>
        <taxon>Ascomycota</taxon>
        <taxon>Pezizomycotina</taxon>
        <taxon>Sordariomycetes</taxon>
        <taxon>Sordariomycetidae</taxon>
        <taxon>Sordariales</taxon>
        <taxon>Podosporaceae</taxon>
        <taxon>Triangularia</taxon>
    </lineage>
</organism>
<dbReference type="Gene3D" id="1.20.58.340">
    <property type="entry name" value="Magnesium transport protein CorA, transmembrane region"/>
    <property type="match status" value="1"/>
</dbReference>
<feature type="transmembrane region" description="Helical" evidence="6">
    <location>
        <begin position="432"/>
        <end position="455"/>
    </location>
</feature>
<reference evidence="7" key="1">
    <citation type="journal article" date="2023" name="Mol. Phylogenet. Evol.">
        <title>Genome-scale phylogeny and comparative genomics of the fungal order Sordariales.</title>
        <authorList>
            <person name="Hensen N."/>
            <person name="Bonometti L."/>
            <person name="Westerberg I."/>
            <person name="Brannstrom I.O."/>
            <person name="Guillou S."/>
            <person name="Cros-Aarteil S."/>
            <person name="Calhoun S."/>
            <person name="Haridas S."/>
            <person name="Kuo A."/>
            <person name="Mondo S."/>
            <person name="Pangilinan J."/>
            <person name="Riley R."/>
            <person name="LaButti K."/>
            <person name="Andreopoulos B."/>
            <person name="Lipzen A."/>
            <person name="Chen C."/>
            <person name="Yan M."/>
            <person name="Daum C."/>
            <person name="Ng V."/>
            <person name="Clum A."/>
            <person name="Steindorff A."/>
            <person name="Ohm R.A."/>
            <person name="Martin F."/>
            <person name="Silar P."/>
            <person name="Natvig D.O."/>
            <person name="Lalanne C."/>
            <person name="Gautier V."/>
            <person name="Ament-Velasquez S.L."/>
            <person name="Kruys A."/>
            <person name="Hutchinson M.I."/>
            <person name="Powell A.J."/>
            <person name="Barry K."/>
            <person name="Miller A.N."/>
            <person name="Grigoriev I.V."/>
            <person name="Debuchy R."/>
            <person name="Gladieux P."/>
            <person name="Hiltunen Thoren M."/>
            <person name="Johannesson H."/>
        </authorList>
    </citation>
    <scope>NUCLEOTIDE SEQUENCE</scope>
    <source>
        <strain evidence="7">CBS 892.96</strain>
    </source>
</reference>
<dbReference type="AlphaFoldDB" id="A0AAN6WDX3"/>
<comment type="caution">
    <text evidence="7">The sequence shown here is derived from an EMBL/GenBank/DDBJ whole genome shotgun (WGS) entry which is preliminary data.</text>
</comment>
<dbReference type="InterPro" id="IPR045863">
    <property type="entry name" value="CorA_TM1_TM2"/>
</dbReference>
<reference evidence="7" key="2">
    <citation type="submission" date="2023-05" db="EMBL/GenBank/DDBJ databases">
        <authorList>
            <consortium name="Lawrence Berkeley National Laboratory"/>
            <person name="Steindorff A."/>
            <person name="Hensen N."/>
            <person name="Bonometti L."/>
            <person name="Westerberg I."/>
            <person name="Brannstrom I.O."/>
            <person name="Guillou S."/>
            <person name="Cros-Aarteil S."/>
            <person name="Calhoun S."/>
            <person name="Haridas S."/>
            <person name="Kuo A."/>
            <person name="Mondo S."/>
            <person name="Pangilinan J."/>
            <person name="Riley R."/>
            <person name="Labutti K."/>
            <person name="Andreopoulos B."/>
            <person name="Lipzen A."/>
            <person name="Chen C."/>
            <person name="Yanf M."/>
            <person name="Daum C."/>
            <person name="Ng V."/>
            <person name="Clum A."/>
            <person name="Ohm R."/>
            <person name="Martin F."/>
            <person name="Silar P."/>
            <person name="Natvig D."/>
            <person name="Lalanne C."/>
            <person name="Gautier V."/>
            <person name="Ament-Velasquez S.L."/>
            <person name="Kruys A."/>
            <person name="Hutchinson M.I."/>
            <person name="Powell A.J."/>
            <person name="Barry K."/>
            <person name="Miller A.N."/>
            <person name="Grigoriev I.V."/>
            <person name="Debuchy R."/>
            <person name="Gladieux P."/>
            <person name="Thoren M.H."/>
            <person name="Johannesson H."/>
        </authorList>
    </citation>
    <scope>NUCLEOTIDE SEQUENCE</scope>
    <source>
        <strain evidence="7">CBS 892.96</strain>
    </source>
</reference>
<feature type="transmembrane region" description="Helical" evidence="6">
    <location>
        <begin position="475"/>
        <end position="497"/>
    </location>
</feature>
<dbReference type="SUPFAM" id="SSF144083">
    <property type="entry name" value="Magnesium transport protein CorA, transmembrane region"/>
    <property type="match status" value="1"/>
</dbReference>
<dbReference type="Proteomes" id="UP001302321">
    <property type="component" value="Unassembled WGS sequence"/>
</dbReference>
<proteinExistence type="predicted"/>
<evidence type="ECO:0000256" key="5">
    <source>
        <dbReference type="SAM" id="MobiDB-lite"/>
    </source>
</evidence>
<sequence length="614" mass="70338">MFYYDTDALESDILVHDGAPKLIYHEYAAFTRPRIQQFQPATAGCAAGEVSQSVLSEDWEGRGLFDLALRQNHAVGRDGEFVPQGDHVHPALRGRVRQVICRRRLNFHSDDKGSLDGLHLTRADYETLKLHPSTIQYLRRTTTESTFWDRRHEKLSIILCFSTDPRPPYDFLSFTYSIPDRTATMLLRQSYDPNIHDMDELEQYGERMQACKSHWAHPLVTPVVLLQVQFLLSERAVSENEKEIATVEQDVERMAGFETLDSRPKSRSSSSGPGQANGHSHPKRPTELMKNAHDAFKKSIKLLDTITWMDRAVGLLLHVGDELEEVRYESENDTELSADLQGPMLSSSGRTVTGFARARILEDPMSAHWHEIRQYLESLQQLCKSLETERHMLEVRCKSQIDIIYAKMQQEDNILTARMAVTSTRDSSSLKALAVITALFLPGDFIASLLGMAMFEKWNDEEYDGQKLPETPERLWLYWALALPLTFIIFILWRTWWVSQDRFFRQHLSKELSEERYWTEDRRPRKLDHSFMRDFFTLSARRDEKAEIPPPPDLPYSLTPQGGRTPSASQATSFVGGSKSPSPPAPAFRLKRIAFAGTDARKAGRRSFRGQSVV</sequence>
<evidence type="ECO:0000256" key="1">
    <source>
        <dbReference type="ARBA" id="ARBA00004141"/>
    </source>
</evidence>
<keyword evidence="4 6" id="KW-0472">Membrane</keyword>
<protein>
    <submittedName>
        <fullName evidence="7">Uncharacterized protein</fullName>
    </submittedName>
</protein>
<evidence type="ECO:0000256" key="2">
    <source>
        <dbReference type="ARBA" id="ARBA00022692"/>
    </source>
</evidence>
<evidence type="ECO:0000256" key="3">
    <source>
        <dbReference type="ARBA" id="ARBA00022989"/>
    </source>
</evidence>
<dbReference type="EMBL" id="MU866102">
    <property type="protein sequence ID" value="KAK4180244.1"/>
    <property type="molecule type" value="Genomic_DNA"/>
</dbReference>
<keyword evidence="8" id="KW-1185">Reference proteome</keyword>
<evidence type="ECO:0000256" key="6">
    <source>
        <dbReference type="SAM" id="Phobius"/>
    </source>
</evidence>
<dbReference type="GO" id="GO:0016020">
    <property type="term" value="C:membrane"/>
    <property type="evidence" value="ECO:0007669"/>
    <property type="project" value="UniProtKB-SubCell"/>
</dbReference>
<evidence type="ECO:0000313" key="8">
    <source>
        <dbReference type="Proteomes" id="UP001302321"/>
    </source>
</evidence>
<evidence type="ECO:0000313" key="7">
    <source>
        <dbReference type="EMBL" id="KAK4180244.1"/>
    </source>
</evidence>
<feature type="region of interest" description="Disordered" evidence="5">
    <location>
        <begin position="545"/>
        <end position="588"/>
    </location>
</feature>
<gene>
    <name evidence="7" type="ORF">QBC36DRAFT_230262</name>
</gene>
<feature type="region of interest" description="Disordered" evidence="5">
    <location>
        <begin position="257"/>
        <end position="286"/>
    </location>
</feature>
<accession>A0AAN6WDX3</accession>
<comment type="subcellular location">
    <subcellularLocation>
        <location evidence="1">Membrane</location>
        <topology evidence="1">Multi-pass membrane protein</topology>
    </subcellularLocation>
</comment>
<keyword evidence="2 6" id="KW-0812">Transmembrane</keyword>
<evidence type="ECO:0000256" key="4">
    <source>
        <dbReference type="ARBA" id="ARBA00023136"/>
    </source>
</evidence>